<evidence type="ECO:0000256" key="1">
    <source>
        <dbReference type="ARBA" id="ARBA00022723"/>
    </source>
</evidence>
<dbReference type="CDD" id="cd02338">
    <property type="entry name" value="ZZ_PCMF_like"/>
    <property type="match status" value="1"/>
</dbReference>
<dbReference type="GO" id="GO:0008270">
    <property type="term" value="F:zinc ion binding"/>
    <property type="evidence" value="ECO:0007669"/>
    <property type="project" value="UniProtKB-KW"/>
</dbReference>
<dbReference type="SUPFAM" id="SSF56112">
    <property type="entry name" value="Protein kinase-like (PK-like)"/>
    <property type="match status" value="1"/>
</dbReference>
<keyword evidence="6" id="KW-0175">Coiled coil</keyword>
<dbReference type="PANTHER" id="PTHR44329">
    <property type="entry name" value="SERINE/THREONINE-PROTEIN KINASE TNNI3K-RELATED"/>
    <property type="match status" value="1"/>
</dbReference>
<dbReference type="Pfam" id="PF07714">
    <property type="entry name" value="PK_Tyr_Ser-Thr"/>
    <property type="match status" value="1"/>
</dbReference>
<dbReference type="SMART" id="SM00291">
    <property type="entry name" value="ZnF_ZZ"/>
    <property type="match status" value="2"/>
</dbReference>
<dbReference type="InterPro" id="IPR043145">
    <property type="entry name" value="Znf_ZZ_sf"/>
</dbReference>
<feature type="domain" description="ZZ-type" evidence="9">
    <location>
        <begin position="230"/>
        <end position="286"/>
    </location>
</feature>
<evidence type="ECO:0000256" key="7">
    <source>
        <dbReference type="SAM" id="MobiDB-lite"/>
    </source>
</evidence>
<evidence type="ECO:0000256" key="3">
    <source>
        <dbReference type="ARBA" id="ARBA00022833"/>
    </source>
</evidence>
<dbReference type="EMBL" id="CAJNOV010005615">
    <property type="protein sequence ID" value="CAF1219546.1"/>
    <property type="molecule type" value="Genomic_DNA"/>
</dbReference>
<feature type="compositionally biased region" description="Basic residues" evidence="7">
    <location>
        <begin position="629"/>
        <end position="640"/>
    </location>
</feature>
<dbReference type="PROSITE" id="PS01357">
    <property type="entry name" value="ZF_ZZ_1"/>
    <property type="match status" value="2"/>
</dbReference>
<dbReference type="Pfam" id="PF00569">
    <property type="entry name" value="ZZ"/>
    <property type="match status" value="2"/>
</dbReference>
<comment type="caution">
    <text evidence="10">The sequence shown here is derived from an EMBL/GenBank/DDBJ whole genome shotgun (WGS) entry which is preliminary data.</text>
</comment>
<dbReference type="EMBL" id="CAJNOW010007223">
    <property type="protein sequence ID" value="CAF1507715.1"/>
    <property type="molecule type" value="Genomic_DNA"/>
</dbReference>
<dbReference type="PROSITE" id="PS00109">
    <property type="entry name" value="PROTEIN_KINASE_TYR"/>
    <property type="match status" value="1"/>
</dbReference>
<feature type="domain" description="ZZ-type" evidence="9">
    <location>
        <begin position="149"/>
        <end position="205"/>
    </location>
</feature>
<dbReference type="CDD" id="cd02340">
    <property type="entry name" value="ZZ_NBR1_like"/>
    <property type="match status" value="1"/>
</dbReference>
<dbReference type="InterPro" id="IPR000719">
    <property type="entry name" value="Prot_kinase_dom"/>
</dbReference>
<organism evidence="10 12">
    <name type="scientific">Rotaria magnacalcarata</name>
    <dbReference type="NCBI Taxonomy" id="392030"/>
    <lineage>
        <taxon>Eukaryota</taxon>
        <taxon>Metazoa</taxon>
        <taxon>Spiralia</taxon>
        <taxon>Gnathifera</taxon>
        <taxon>Rotifera</taxon>
        <taxon>Eurotatoria</taxon>
        <taxon>Bdelloidea</taxon>
        <taxon>Philodinida</taxon>
        <taxon>Philodinidae</taxon>
        <taxon>Rotaria</taxon>
    </lineage>
</organism>
<evidence type="ECO:0000259" key="8">
    <source>
        <dbReference type="PROSITE" id="PS50011"/>
    </source>
</evidence>
<dbReference type="InterPro" id="IPR017441">
    <property type="entry name" value="Protein_kinase_ATP_BS"/>
</dbReference>
<dbReference type="Gene3D" id="3.30.60.90">
    <property type="match status" value="2"/>
</dbReference>
<dbReference type="OrthoDB" id="4062651at2759"/>
<dbReference type="SMART" id="SM00219">
    <property type="entry name" value="TyrKc"/>
    <property type="match status" value="1"/>
</dbReference>
<keyword evidence="5" id="KW-0067">ATP-binding</keyword>
<dbReference type="GO" id="GO:0005524">
    <property type="term" value="F:ATP binding"/>
    <property type="evidence" value="ECO:0007669"/>
    <property type="project" value="UniProtKB-UniRule"/>
</dbReference>
<keyword evidence="1" id="KW-0479">Metal-binding</keyword>
<dbReference type="GO" id="GO:0004674">
    <property type="term" value="F:protein serine/threonine kinase activity"/>
    <property type="evidence" value="ECO:0007669"/>
    <property type="project" value="TreeGrafter"/>
</dbReference>
<evidence type="ECO:0000256" key="2">
    <source>
        <dbReference type="ARBA" id="ARBA00022771"/>
    </source>
</evidence>
<keyword evidence="3" id="KW-0862">Zinc</keyword>
<dbReference type="PROSITE" id="PS50135">
    <property type="entry name" value="ZF_ZZ_2"/>
    <property type="match status" value="2"/>
</dbReference>
<dbReference type="Proteomes" id="UP000663834">
    <property type="component" value="Unassembled WGS sequence"/>
</dbReference>
<keyword evidence="2 4" id="KW-0863">Zinc-finger</keyword>
<dbReference type="InterPro" id="IPR020635">
    <property type="entry name" value="Tyr_kinase_cat_dom"/>
</dbReference>
<dbReference type="PROSITE" id="PS00107">
    <property type="entry name" value="PROTEIN_KINASE_ATP"/>
    <property type="match status" value="1"/>
</dbReference>
<reference evidence="10" key="1">
    <citation type="submission" date="2021-02" db="EMBL/GenBank/DDBJ databases">
        <authorList>
            <person name="Nowell W R."/>
        </authorList>
    </citation>
    <scope>NUCLEOTIDE SEQUENCE</scope>
</reference>
<evidence type="ECO:0000313" key="12">
    <source>
        <dbReference type="Proteomes" id="UP000663855"/>
    </source>
</evidence>
<evidence type="ECO:0000256" key="5">
    <source>
        <dbReference type="PROSITE-ProRule" id="PRU10141"/>
    </source>
</evidence>
<dbReference type="Proteomes" id="UP000663855">
    <property type="component" value="Unassembled WGS sequence"/>
</dbReference>
<dbReference type="InterPro" id="IPR000433">
    <property type="entry name" value="Znf_ZZ"/>
</dbReference>
<evidence type="ECO:0000256" key="4">
    <source>
        <dbReference type="PROSITE-ProRule" id="PRU00228"/>
    </source>
</evidence>
<dbReference type="SUPFAM" id="SSF57850">
    <property type="entry name" value="RING/U-box"/>
    <property type="match status" value="2"/>
</dbReference>
<dbReference type="InterPro" id="IPR001245">
    <property type="entry name" value="Ser-Thr/Tyr_kinase_cat_dom"/>
</dbReference>
<accession>A0A814XRS7</accession>
<protein>
    <submittedName>
        <fullName evidence="10">Uncharacterized protein</fullName>
    </submittedName>
</protein>
<gene>
    <name evidence="10" type="ORF">CJN711_LOCUS12934</name>
    <name evidence="11" type="ORF">KQP761_LOCUS14980</name>
</gene>
<feature type="region of interest" description="Disordered" evidence="7">
    <location>
        <begin position="616"/>
        <end position="640"/>
    </location>
</feature>
<feature type="domain" description="Protein kinase" evidence="8">
    <location>
        <begin position="294"/>
        <end position="540"/>
    </location>
</feature>
<dbReference type="Gene3D" id="1.10.510.10">
    <property type="entry name" value="Transferase(Phosphotransferase) domain 1"/>
    <property type="match status" value="1"/>
</dbReference>
<feature type="binding site" evidence="5">
    <location>
        <position position="323"/>
    </location>
    <ligand>
        <name>ATP</name>
        <dbReference type="ChEBI" id="CHEBI:30616"/>
    </ligand>
</feature>
<feature type="coiled-coil region" evidence="6">
    <location>
        <begin position="124"/>
        <end position="151"/>
    </location>
</feature>
<dbReference type="InterPro" id="IPR011009">
    <property type="entry name" value="Kinase-like_dom_sf"/>
</dbReference>
<dbReference type="InterPro" id="IPR051681">
    <property type="entry name" value="Ser/Thr_Kinases-Pseudokinases"/>
</dbReference>
<sequence>MASLRNTSDPISSKTKDNENQYCAIRWLDDDSFEVIPQKYIQASPRSIQVFQSYMITINGKQRQGTVLCKGNKRECQMLQYNVSPKNLTPQSSETNERSGRTIGNDSESQSDSEEKKNSGTIQREALVKILQLLIHNIKDAQEENSEEAHNITCDACGSSPVRGDRYKCLQCEDFDICASCFERRAEPKQHKSGHLLIHLRLPEELFGRTVSNDDLTIEHLKQFYAKEVHESVTCDGCTQTDFVGLRFKCDTCPDYDLCYRCASKSVLTSDHKLTHPLILSSHRVIAQIPVNDIELGEKLGSGAFGSVHKARWTSKNLQVACKVIIVPDSNEISELEKSFFKELAAYMELSGGYILKTYGYALARQRNKKVYMIIMEYMARGSLASVLKEKDKISLRRKVCMARQIASGMRKIHEHHMIHRDIRPDNILVNENYNCKIGDMGIARVVDPFNQHTQIGCPPFMPPEFRAGTYNQKLDIFTFGLTMNELFTETQHSFRMLAKEKIVFQKESPIFQDLIARCTADDPKYRPAAIEIEKTLELYSRTFDEIILKKNLGYILLPTEKKNTVFIKFYGKIHRAATEFIRTKFPSEFLEGSTSVQGVKATAIAMQTKDEYEAKHSRKLQDVDRALRHSKKDRRTKRQLLHQGIQDDDSDIGVHCKERSMNRQESSDEEDLNQNMLLNTASSKYGGKQRFTFVTGVIPKPTNTYKDNNNLTKFITSSELLHVTPHEMIQCNLAQPNVDMNMYSDLLRAFNYPSMESLKKIMKILETLPYNHHSETNQRFNAAMHNFQRQHSADSNQYRRLLEIRRTILERSSYELLLIYNGRFFVIRSTSKHRCSPIIKSHPIIKDNGQLESPRETAVREAYKAIEYWEVNTGEWRAYNIEEHSEHIRKSVYIECTVEHEIERQKYYRLIGLFVIRLSTEIQFRALHSKELRVNGEWIPLDADIDQKEYYQLYPFIEYIRNHIGVLLD</sequence>
<name>A0A814XRS7_9BILA</name>
<dbReference type="InterPro" id="IPR008266">
    <property type="entry name" value="Tyr_kinase_AS"/>
</dbReference>
<feature type="region of interest" description="Disordered" evidence="7">
    <location>
        <begin position="81"/>
        <end position="121"/>
    </location>
</feature>
<feature type="compositionally biased region" description="Polar residues" evidence="7">
    <location>
        <begin position="81"/>
        <end position="94"/>
    </location>
</feature>
<evidence type="ECO:0000256" key="6">
    <source>
        <dbReference type="SAM" id="Coils"/>
    </source>
</evidence>
<dbReference type="GO" id="GO:0004713">
    <property type="term" value="F:protein tyrosine kinase activity"/>
    <property type="evidence" value="ECO:0007669"/>
    <property type="project" value="InterPro"/>
</dbReference>
<keyword evidence="5" id="KW-0547">Nucleotide-binding</keyword>
<evidence type="ECO:0000313" key="11">
    <source>
        <dbReference type="EMBL" id="CAF1507715.1"/>
    </source>
</evidence>
<dbReference type="AlphaFoldDB" id="A0A814XRS7"/>
<evidence type="ECO:0000313" key="10">
    <source>
        <dbReference type="EMBL" id="CAF1219546.1"/>
    </source>
</evidence>
<feature type="compositionally biased region" description="Basic and acidic residues" evidence="7">
    <location>
        <begin position="616"/>
        <end position="628"/>
    </location>
</feature>
<evidence type="ECO:0000259" key="9">
    <source>
        <dbReference type="PROSITE" id="PS50135"/>
    </source>
</evidence>
<dbReference type="PROSITE" id="PS50011">
    <property type="entry name" value="PROTEIN_KINASE_DOM"/>
    <property type="match status" value="1"/>
</dbReference>
<proteinExistence type="predicted"/>